<sequence>MPPVRALGRRRGQPNRSHSQWRLTQRALLVLVAIGVSVFMVGLILGSHLIFSASAPESLTEGNPKSANNHKGVHDLMLASAAIEAAAKKAQSAVAALKHKVALPRRFKRDGANAADAGDHHHVPKTIMKALHPDHELIMKDYARKAAASDNETSKDLQQRLEEHKKNLRGPFTNMVDKINHAVQEVEHAVMDNKGPFPYFGTPVSETHDFSTYKPLGADRFAEWKDGSTPYAITDEIRKQSDDLARTRRVHVKNAMKHAWKGYKAHAFGQDEVLPISGRGHNNWGGMGTTLVDSLDTLWLMGLKEEFWEGRDWVRDHLEHDHVNSVSVFETTIRSLGGLLSAYDWSGDKVFLEKAQDLGKRLVRAFDSPSGIPYGQVSLSHPESHNNLGWAGGNAILSEAGTLQVEFRYLARATGITEYATKSERVFEVMEPLQSKNNGLFPYYIKNKNKEVKFGNAKITFGAMGDSIYEYMLKIWLQGGKTEPLYRTMYDNAMQGMHEMLLQYSKPSNLAYIADQNSGNLDHKMDHLVCFMGGSLVLGAYTDPLGLDSERAQRDLKVGKQLAYTCYQMYARTKTGISPEVVRFGEHDFSTDHGAPFYILRPETVETFFILNHLTGDPIYREWGWEVFQSIERFCKTKIAYGSLHDVNNDGQGPEDRMESFFLAETMKYLYLLQDPDTEIDILHKHVFNTEAHPVRIFSEMDKAQTV</sequence>
<dbReference type="InterPro" id="IPR036026">
    <property type="entry name" value="Seven-hairpin_glycosidases"/>
</dbReference>
<dbReference type="Gene3D" id="1.50.10.10">
    <property type="match status" value="1"/>
</dbReference>
<gene>
    <name evidence="11" type="ORF">ASEP1449_LOCUS6193</name>
</gene>
<keyword evidence="9" id="KW-0326">Glycosidase</keyword>
<dbReference type="GO" id="GO:0004571">
    <property type="term" value="F:mannosyl-oligosaccharide 1,2-alpha-mannosidase activity"/>
    <property type="evidence" value="ECO:0007669"/>
    <property type="project" value="InterPro"/>
</dbReference>
<dbReference type="Pfam" id="PF01532">
    <property type="entry name" value="Glyco_hydro_47"/>
    <property type="match status" value="1"/>
</dbReference>
<feature type="active site" description="Proton donor" evidence="6">
    <location>
        <position position="330"/>
    </location>
</feature>
<dbReference type="GO" id="GO:0005783">
    <property type="term" value="C:endoplasmic reticulum"/>
    <property type="evidence" value="ECO:0007669"/>
    <property type="project" value="TreeGrafter"/>
</dbReference>
<evidence type="ECO:0000256" key="8">
    <source>
        <dbReference type="PIRSR" id="PIRSR601382-3"/>
    </source>
</evidence>
<comment type="pathway">
    <text evidence="2">Protein modification; protein glycosylation.</text>
</comment>
<evidence type="ECO:0000256" key="6">
    <source>
        <dbReference type="PIRSR" id="PIRSR601382-1"/>
    </source>
</evidence>
<reference evidence="11" key="1">
    <citation type="submission" date="2021-01" db="EMBL/GenBank/DDBJ databases">
        <authorList>
            <person name="Corre E."/>
            <person name="Pelletier E."/>
            <person name="Niang G."/>
            <person name="Scheremetjew M."/>
            <person name="Finn R."/>
            <person name="Kale V."/>
            <person name="Holt S."/>
            <person name="Cochrane G."/>
            <person name="Meng A."/>
            <person name="Brown T."/>
            <person name="Cohen L."/>
        </authorList>
    </citation>
    <scope>NUCLEOTIDE SEQUENCE</scope>
    <source>
        <strain evidence="11">CCMP2084</strain>
    </source>
</reference>
<keyword evidence="10" id="KW-0472">Membrane</keyword>
<dbReference type="EC" id="3.2.1.-" evidence="9"/>
<name>A0A7S2UB93_9STRA</name>
<dbReference type="PRINTS" id="PR00747">
    <property type="entry name" value="GLYHDRLASE47"/>
</dbReference>
<dbReference type="InterPro" id="IPR012341">
    <property type="entry name" value="6hp_glycosidase-like_sf"/>
</dbReference>
<dbReference type="GO" id="GO:0005975">
    <property type="term" value="P:carbohydrate metabolic process"/>
    <property type="evidence" value="ECO:0007669"/>
    <property type="project" value="InterPro"/>
</dbReference>
<dbReference type="SUPFAM" id="SSF48225">
    <property type="entry name" value="Seven-hairpin glycosidases"/>
    <property type="match status" value="1"/>
</dbReference>
<evidence type="ECO:0000256" key="3">
    <source>
        <dbReference type="ARBA" id="ARBA00007658"/>
    </source>
</evidence>
<evidence type="ECO:0000256" key="10">
    <source>
        <dbReference type="SAM" id="Phobius"/>
    </source>
</evidence>
<evidence type="ECO:0000256" key="4">
    <source>
        <dbReference type="ARBA" id="ARBA00022801"/>
    </source>
</evidence>
<organism evidence="11">
    <name type="scientific">Attheya septentrionalis</name>
    <dbReference type="NCBI Taxonomy" id="420275"/>
    <lineage>
        <taxon>Eukaryota</taxon>
        <taxon>Sar</taxon>
        <taxon>Stramenopiles</taxon>
        <taxon>Ochrophyta</taxon>
        <taxon>Bacillariophyta</taxon>
        <taxon>Coscinodiscophyceae</taxon>
        <taxon>Chaetocerotophycidae</taxon>
        <taxon>Chaetocerotales</taxon>
        <taxon>Attheyaceae</taxon>
        <taxon>Attheya</taxon>
    </lineage>
</organism>
<dbReference type="PANTHER" id="PTHR11742:SF6">
    <property type="entry name" value="MANNOSYL-OLIGOSACCHARIDE ALPHA-1,2-MANNOSIDASE IA-RELATED"/>
    <property type="match status" value="1"/>
</dbReference>
<comment type="similarity">
    <text evidence="3 9">Belongs to the glycosyl hydrolase 47 family.</text>
</comment>
<evidence type="ECO:0000256" key="9">
    <source>
        <dbReference type="RuleBase" id="RU361193"/>
    </source>
</evidence>
<dbReference type="InterPro" id="IPR001382">
    <property type="entry name" value="Glyco_hydro_47"/>
</dbReference>
<feature type="transmembrane region" description="Helical" evidence="10">
    <location>
        <begin position="27"/>
        <end position="51"/>
    </location>
</feature>
<keyword evidence="7" id="KW-0106">Calcium</keyword>
<protein>
    <recommendedName>
        <fullName evidence="9">alpha-1,2-Mannosidase</fullName>
        <ecNumber evidence="9">3.2.1.-</ecNumber>
    </recommendedName>
</protein>
<feature type="disulfide bond" evidence="8">
    <location>
        <begin position="530"/>
        <end position="566"/>
    </location>
</feature>
<dbReference type="EMBL" id="HBHQ01009169">
    <property type="protein sequence ID" value="CAD9814368.1"/>
    <property type="molecule type" value="Transcribed_RNA"/>
</dbReference>
<evidence type="ECO:0000256" key="5">
    <source>
        <dbReference type="ARBA" id="ARBA00023157"/>
    </source>
</evidence>
<keyword evidence="4 9" id="KW-0378">Hydrolase</keyword>
<proteinExistence type="inferred from homology"/>
<accession>A0A7S2UB93</accession>
<dbReference type="GO" id="GO:0005509">
    <property type="term" value="F:calcium ion binding"/>
    <property type="evidence" value="ECO:0007669"/>
    <property type="project" value="InterPro"/>
</dbReference>
<evidence type="ECO:0000256" key="1">
    <source>
        <dbReference type="ARBA" id="ARBA00001913"/>
    </source>
</evidence>
<keyword evidence="10" id="KW-0812">Transmembrane</keyword>
<dbReference type="FunFam" id="1.50.10.10:FF:000055">
    <property type="entry name" value="alpha-1,2-Mannosidase"/>
    <property type="match status" value="1"/>
</dbReference>
<keyword evidence="5 8" id="KW-1015">Disulfide bond</keyword>
<dbReference type="GO" id="GO:0000139">
    <property type="term" value="C:Golgi membrane"/>
    <property type="evidence" value="ECO:0007669"/>
    <property type="project" value="TreeGrafter"/>
</dbReference>
<keyword evidence="7" id="KW-0479">Metal-binding</keyword>
<feature type="active site" description="Proton donor" evidence="6">
    <location>
        <position position="580"/>
    </location>
</feature>
<dbReference type="AlphaFoldDB" id="A0A7S2UB93"/>
<feature type="active site" evidence="6">
    <location>
        <position position="603"/>
    </location>
</feature>
<dbReference type="PANTHER" id="PTHR11742">
    <property type="entry name" value="MANNOSYL-OLIGOSACCHARIDE ALPHA-1,2-MANNOSIDASE-RELATED"/>
    <property type="match status" value="1"/>
</dbReference>
<comment type="cofactor">
    <cofactor evidence="1 7">
        <name>Ca(2+)</name>
        <dbReference type="ChEBI" id="CHEBI:29108"/>
    </cofactor>
</comment>
<feature type="active site" evidence="6">
    <location>
        <position position="466"/>
    </location>
</feature>
<evidence type="ECO:0000256" key="2">
    <source>
        <dbReference type="ARBA" id="ARBA00004922"/>
    </source>
</evidence>
<evidence type="ECO:0000313" key="11">
    <source>
        <dbReference type="EMBL" id="CAD9814368.1"/>
    </source>
</evidence>
<dbReference type="InterPro" id="IPR050749">
    <property type="entry name" value="Glycosyl_Hydrolase_47"/>
</dbReference>
<evidence type="ECO:0000256" key="7">
    <source>
        <dbReference type="PIRSR" id="PIRSR601382-2"/>
    </source>
</evidence>
<keyword evidence="10" id="KW-1133">Transmembrane helix</keyword>
<feature type="binding site" evidence="7">
    <location>
        <position position="690"/>
    </location>
    <ligand>
        <name>Ca(2+)</name>
        <dbReference type="ChEBI" id="CHEBI:29108"/>
    </ligand>
</feature>